<comment type="caution">
    <text evidence="1">The sequence shown here is derived from an EMBL/GenBank/DDBJ whole genome shotgun (WGS) entry which is preliminary data.</text>
</comment>
<accession>A0A3D8J4Q2</accession>
<evidence type="ECO:0000313" key="2">
    <source>
        <dbReference type="Proteomes" id="UP000256695"/>
    </source>
</evidence>
<dbReference type="RefSeq" id="WP_115579498.1">
    <property type="nucleotide sequence ID" value="NZ_NXLX01000020.1"/>
</dbReference>
<dbReference type="EMBL" id="NXLX01000020">
    <property type="protein sequence ID" value="RDU72459.1"/>
    <property type="molecule type" value="Genomic_DNA"/>
</dbReference>
<sequence length="201" mass="23922">MKKNYEKIINEQKNYIQTLESMFNRACVEIANQKYIFEQTNKKIEKLNQSVDTLLEFLVDTEKQNDKNQISLQEYLKSFNIKAQKNLIFGINIEQKFIKNSSIPTIQYHLFQNSCFIQEKISLYGLISKTKKDLTTIGQTFCKYIELCFKKKKESICGIVYITQINEEIFLDYYGDKNIQEDTQNFIKIYMQEESLENLFL</sequence>
<dbReference type="Proteomes" id="UP000256695">
    <property type="component" value="Unassembled WGS sequence"/>
</dbReference>
<proteinExistence type="predicted"/>
<dbReference type="OrthoDB" id="5322500at2"/>
<protein>
    <submittedName>
        <fullName evidence="1">Uncharacterized protein</fullName>
    </submittedName>
</protein>
<name>A0A3D8J4Q2_9HELI</name>
<reference evidence="1 2" key="1">
    <citation type="submission" date="2018-04" db="EMBL/GenBank/DDBJ databases">
        <title>Novel Campyloabacter and Helicobacter Species and Strains.</title>
        <authorList>
            <person name="Mannion A.J."/>
            <person name="Shen Z."/>
            <person name="Fox J.G."/>
        </authorList>
    </citation>
    <scope>NUCLEOTIDE SEQUENCE [LARGE SCALE GENOMIC DNA]</scope>
    <source>
        <strain evidence="1 2">MIT 04-9362</strain>
    </source>
</reference>
<keyword evidence="2" id="KW-1185">Reference proteome</keyword>
<organism evidence="1 2">
    <name type="scientific">Helicobacter anseris</name>
    <dbReference type="NCBI Taxonomy" id="375926"/>
    <lineage>
        <taxon>Bacteria</taxon>
        <taxon>Pseudomonadati</taxon>
        <taxon>Campylobacterota</taxon>
        <taxon>Epsilonproteobacteria</taxon>
        <taxon>Campylobacterales</taxon>
        <taxon>Helicobacteraceae</taxon>
        <taxon>Helicobacter</taxon>
    </lineage>
</organism>
<dbReference type="AlphaFoldDB" id="A0A3D8J4Q2"/>
<evidence type="ECO:0000313" key="1">
    <source>
        <dbReference type="EMBL" id="RDU72459.1"/>
    </source>
</evidence>
<gene>
    <name evidence="1" type="ORF">CQA57_06860</name>
</gene>